<evidence type="ECO:0000313" key="2">
    <source>
        <dbReference type="EMBL" id="AEI30285.1"/>
    </source>
</evidence>
<sequence length="256" mass="28710">MSKTIIFIHGMACGAWSWDGYKDFFEKKGYKCIVPDLRYHNSGPLAEPDPRLGTTGILDFADDLEKEIKSLKEIPILIGHSMGGLLAQTLAGRGLASAAVLLCPAPPRGIIGMRWSVIQVFLNIVTKWGWWKKPFRFSFDRIRRTALPSTPVDDLKKAFGKMVSESGQALFEISCYFLDSKRATEVNAENIKCPMLIISGKQDKIMPASVVRNIAKKYSAKADYLELDNHSHWIIGETGWQDVAQKINEWLNNCST</sequence>
<dbReference type="PRINTS" id="PR00111">
    <property type="entry name" value="ABHYDROLASE"/>
</dbReference>
<proteinExistence type="predicted"/>
<keyword evidence="2" id="KW-0378">Hydrolase</keyword>
<dbReference type="InterPro" id="IPR029058">
    <property type="entry name" value="AB_hydrolase_fold"/>
</dbReference>
<name>F8UGX8_9ZZZZ</name>
<dbReference type="PANTHER" id="PTHR43194:SF2">
    <property type="entry name" value="PEROXISOMAL MEMBRANE PROTEIN LPX1"/>
    <property type="match status" value="1"/>
</dbReference>
<dbReference type="AlphaFoldDB" id="F8UGX8"/>
<dbReference type="InterPro" id="IPR050228">
    <property type="entry name" value="Carboxylesterase_BioH"/>
</dbReference>
<feature type="domain" description="AB hydrolase-1" evidence="1">
    <location>
        <begin position="5"/>
        <end position="245"/>
    </location>
</feature>
<dbReference type="Gene3D" id="3.40.50.1820">
    <property type="entry name" value="alpha/beta hydrolase"/>
    <property type="match status" value="1"/>
</dbReference>
<dbReference type="PANTHER" id="PTHR43194">
    <property type="entry name" value="HYDROLASE ALPHA/BETA FOLD FAMILY"/>
    <property type="match status" value="1"/>
</dbReference>
<dbReference type="Pfam" id="PF12697">
    <property type="entry name" value="Abhydrolase_6"/>
    <property type="match status" value="1"/>
</dbReference>
<accession>F8UGX8</accession>
<evidence type="ECO:0000259" key="1">
    <source>
        <dbReference type="Pfam" id="PF12697"/>
    </source>
</evidence>
<reference evidence="2" key="1">
    <citation type="submission" date="2011-04" db="EMBL/GenBank/DDBJ databases">
        <title>Taxonomic and functional metagenomic profiling of the microbial community in the anoxic sediment of a brackish shallow lake (Laguna de Carrizo Central Spain).</title>
        <authorList>
            <consortium name="CONSOLIDER consortium CSD2007-00005"/>
            <person name="Guazzaroni M.-E."/>
            <person name="Richter M."/>
            <person name="Garcia-Salamanca A."/>
            <person name="Yarza P."/>
            <person name="Ferrer M."/>
        </authorList>
    </citation>
    <scope>NUCLEOTIDE SEQUENCE</scope>
</reference>
<gene>
    <name evidence="2" type="ORF">LDC_03689</name>
</gene>
<dbReference type="GO" id="GO:0016787">
    <property type="term" value="F:hydrolase activity"/>
    <property type="evidence" value="ECO:0007669"/>
    <property type="project" value="UniProtKB-KW"/>
</dbReference>
<dbReference type="EMBL" id="JF805034">
    <property type="protein sequence ID" value="AEI30285.1"/>
    <property type="molecule type" value="Genomic_DNA"/>
</dbReference>
<organism evidence="2">
    <name type="scientific">uncultured microorganism</name>
    <dbReference type="NCBI Taxonomy" id="358574"/>
    <lineage>
        <taxon>unclassified sequences</taxon>
        <taxon>environmental samples</taxon>
    </lineage>
</organism>
<dbReference type="InterPro" id="IPR000073">
    <property type="entry name" value="AB_hydrolase_1"/>
</dbReference>
<protein>
    <submittedName>
        <fullName evidence="2">Hydrolase alpha/beta hydrolase fold family</fullName>
    </submittedName>
</protein>
<dbReference type="SUPFAM" id="SSF53474">
    <property type="entry name" value="alpha/beta-Hydrolases"/>
    <property type="match status" value="1"/>
</dbReference>